<dbReference type="Proteomes" id="UP000198856">
    <property type="component" value="Unassembled WGS sequence"/>
</dbReference>
<dbReference type="AlphaFoldDB" id="A0A1G8ZG12"/>
<evidence type="ECO:0000313" key="1">
    <source>
        <dbReference type="EMBL" id="SDK14049.1"/>
    </source>
</evidence>
<evidence type="ECO:0000313" key="2">
    <source>
        <dbReference type="Proteomes" id="UP000198856"/>
    </source>
</evidence>
<accession>A0A1G8ZG12</accession>
<name>A0A1G8ZG12_9EURY</name>
<dbReference type="EMBL" id="FNFC01000023">
    <property type="protein sequence ID" value="SDK14049.1"/>
    <property type="molecule type" value="Genomic_DNA"/>
</dbReference>
<protein>
    <submittedName>
        <fullName evidence="1">Uncharacterized protein</fullName>
    </submittedName>
</protein>
<sequence>MRLISMSKNRETVIEEYDQGCQILHEERNYPDQYHFESPKGRMGTFESPHGARLYADLYTITGGFDEKETGKRGVPPAIAGASEEVRMTYLAVQMSITYAAAAFDVDESVIKDAVNQIHAKVHQQRS</sequence>
<keyword evidence="2" id="KW-1185">Reference proteome</keyword>
<reference evidence="1 2" key="1">
    <citation type="submission" date="2016-10" db="EMBL/GenBank/DDBJ databases">
        <authorList>
            <person name="de Groot N.N."/>
        </authorList>
    </citation>
    <scope>NUCLEOTIDE SEQUENCE [LARGE SCALE GENOMIC DNA]</scope>
    <source>
        <strain evidence="1 2">IBRC-M10015</strain>
    </source>
</reference>
<organism evidence="1 2">
    <name type="scientific">Halovenus aranensis</name>
    <dbReference type="NCBI Taxonomy" id="890420"/>
    <lineage>
        <taxon>Archaea</taxon>
        <taxon>Methanobacteriati</taxon>
        <taxon>Methanobacteriota</taxon>
        <taxon>Stenosarchaea group</taxon>
        <taxon>Halobacteria</taxon>
        <taxon>Halobacteriales</taxon>
        <taxon>Haloarculaceae</taxon>
        <taxon>Halovenus</taxon>
    </lineage>
</organism>
<gene>
    <name evidence="1" type="ORF">SAMN05216226_1239</name>
</gene>
<proteinExistence type="predicted"/>